<accession>A0A7Y9I474</accession>
<evidence type="ECO:0000256" key="1">
    <source>
        <dbReference type="SAM" id="MobiDB-lite"/>
    </source>
</evidence>
<feature type="compositionally biased region" description="Pro residues" evidence="1">
    <location>
        <begin position="53"/>
        <end position="74"/>
    </location>
</feature>
<keyword evidence="2" id="KW-1133">Transmembrane helix</keyword>
<feature type="region of interest" description="Disordered" evidence="1">
    <location>
        <begin position="1"/>
        <end position="75"/>
    </location>
</feature>
<keyword evidence="4" id="KW-1185">Reference proteome</keyword>
<dbReference type="RefSeq" id="WP_179748920.1">
    <property type="nucleotide sequence ID" value="NZ_JACCBU010000001.1"/>
</dbReference>
<gene>
    <name evidence="3" type="ORF">BKA15_001196</name>
</gene>
<evidence type="ECO:0000256" key="2">
    <source>
        <dbReference type="SAM" id="Phobius"/>
    </source>
</evidence>
<reference evidence="3 4" key="1">
    <citation type="submission" date="2020-07" db="EMBL/GenBank/DDBJ databases">
        <title>Sequencing the genomes of 1000 actinobacteria strains.</title>
        <authorList>
            <person name="Klenk H.-P."/>
        </authorList>
    </citation>
    <scope>NUCLEOTIDE SEQUENCE [LARGE SCALE GENOMIC DNA]</scope>
    <source>
        <strain evidence="3 4">DSM 22083</strain>
    </source>
</reference>
<name>A0A7Y9I474_9ACTN</name>
<dbReference type="EMBL" id="JACCBU010000001">
    <property type="protein sequence ID" value="NYE69867.1"/>
    <property type="molecule type" value="Genomic_DNA"/>
</dbReference>
<protein>
    <recommendedName>
        <fullName evidence="5">DUF4878 domain-containing protein</fullName>
    </recommendedName>
</protein>
<sequence length="214" mass="22757">MTDSGPSETAAPGNGQRGPDFVAPGLPDGTAPPAVQPVPYHGQLGPYLGGTNPPAPNQPPIPYGPVPGEPGPPPDRPKRPLRLLWIPIVAAVAVLAIVVAVAALTRQPQPPATQAPMPEDTARAFVDAGYRSDCDAARRTIDQEFWDRAGLTCLDVSFHGSEFIDTTIADWAFTDTEVTGDLASITLDPPGEIPPTVLRMRLIDGAWRITDWQF</sequence>
<proteinExistence type="predicted"/>
<evidence type="ECO:0000313" key="3">
    <source>
        <dbReference type="EMBL" id="NYE69867.1"/>
    </source>
</evidence>
<comment type="caution">
    <text evidence="3">The sequence shown here is derived from an EMBL/GenBank/DDBJ whole genome shotgun (WGS) entry which is preliminary data.</text>
</comment>
<dbReference type="AlphaFoldDB" id="A0A7Y9I474"/>
<feature type="transmembrane region" description="Helical" evidence="2">
    <location>
        <begin position="83"/>
        <end position="104"/>
    </location>
</feature>
<keyword evidence="2" id="KW-0472">Membrane</keyword>
<dbReference type="Proteomes" id="UP000569914">
    <property type="component" value="Unassembled WGS sequence"/>
</dbReference>
<organism evidence="3 4">
    <name type="scientific">Microlunatus parietis</name>
    <dbReference type="NCBI Taxonomy" id="682979"/>
    <lineage>
        <taxon>Bacteria</taxon>
        <taxon>Bacillati</taxon>
        <taxon>Actinomycetota</taxon>
        <taxon>Actinomycetes</taxon>
        <taxon>Propionibacteriales</taxon>
        <taxon>Propionibacteriaceae</taxon>
        <taxon>Microlunatus</taxon>
    </lineage>
</organism>
<keyword evidence="2" id="KW-0812">Transmembrane</keyword>
<evidence type="ECO:0008006" key="5">
    <source>
        <dbReference type="Google" id="ProtNLM"/>
    </source>
</evidence>
<evidence type="ECO:0000313" key="4">
    <source>
        <dbReference type="Proteomes" id="UP000569914"/>
    </source>
</evidence>